<evidence type="ECO:0000313" key="1">
    <source>
        <dbReference type="Proteomes" id="UP000887566"/>
    </source>
</evidence>
<name>A0A914XLY0_9BILA</name>
<organism evidence="1 2">
    <name type="scientific">Plectus sambesii</name>
    <dbReference type="NCBI Taxonomy" id="2011161"/>
    <lineage>
        <taxon>Eukaryota</taxon>
        <taxon>Metazoa</taxon>
        <taxon>Ecdysozoa</taxon>
        <taxon>Nematoda</taxon>
        <taxon>Chromadorea</taxon>
        <taxon>Plectida</taxon>
        <taxon>Plectina</taxon>
        <taxon>Plectoidea</taxon>
        <taxon>Plectidae</taxon>
        <taxon>Plectus</taxon>
    </lineage>
</organism>
<dbReference type="PANTHER" id="PTHR34717:SF1">
    <property type="entry name" value="EG:BACR7A4.20 PROTEIN"/>
    <property type="match status" value="1"/>
</dbReference>
<keyword evidence="1" id="KW-1185">Reference proteome</keyword>
<reference evidence="2" key="1">
    <citation type="submission" date="2022-11" db="UniProtKB">
        <authorList>
            <consortium name="WormBaseParasite"/>
        </authorList>
    </citation>
    <scope>IDENTIFICATION</scope>
</reference>
<dbReference type="AlphaFoldDB" id="A0A914XLY0"/>
<dbReference type="WBParaSite" id="PSAMB.scaffold8764size5819.g31741.t1">
    <property type="protein sequence ID" value="PSAMB.scaffold8764size5819.g31741.t1"/>
    <property type="gene ID" value="PSAMB.scaffold8764size5819.g31741"/>
</dbReference>
<evidence type="ECO:0000313" key="2">
    <source>
        <dbReference type="WBParaSite" id="PSAMB.scaffold8764size5819.g31741.t1"/>
    </source>
</evidence>
<dbReference type="PANTHER" id="PTHR34717">
    <property type="entry name" value="EG:BACR7A4.20 PROTEIN"/>
    <property type="match status" value="1"/>
</dbReference>
<proteinExistence type="predicted"/>
<sequence length="419" mass="47853">MELQLIFPIGVVLFVAIKYFLRKADDNDKLLCGVYPQPGRWYWLKFCLFYSLLKLRSWGLLKRSGSAGYGSKSKVSLLDMERSQPLSDHPFAIDAAYFNGYNEEGYFFGAGVQRRPNQEVETLMFIRVPGLGILEWVNSPSTAQKERVAGMYSTSGGLTLAPVEAFKTWRVTLENANMQLREDRNRKFVVNFDLTWTADTPWIDFDTDLNPIALARSIACEPWSREFFTRLQDAHQTHHEQFGVLRGRLDIGGYKTVDDWSMVSMRDHSYGKYRDWSHFHRYILQYLAVDDGTRIALHIVSMPGVLMSHLVSGFVVDTNGRKTNVVSIDQRLDQIGEDGIPPDEYSFNAYTADGQTLSVRITKTVSMTYYCGKQWDAAISPYLCKAQVNGVAGRGMCEFEYFNAQGAQMRRTHNELTTM</sequence>
<dbReference type="Proteomes" id="UP000887566">
    <property type="component" value="Unplaced"/>
</dbReference>
<accession>A0A914XLY0</accession>
<protein>
    <submittedName>
        <fullName evidence="2">Uncharacterized protein</fullName>
    </submittedName>
</protein>